<organism evidence="4">
    <name type="scientific">Liao ning virus</name>
    <dbReference type="NCBI Taxonomy" id="246280"/>
    <lineage>
        <taxon>Viruses</taxon>
        <taxon>Riboviria</taxon>
        <taxon>Orthornavirae</taxon>
        <taxon>Duplornaviricota</taxon>
        <taxon>Resentoviricetes</taxon>
        <taxon>Reovirales</taxon>
        <taxon>Sedoreoviridae</taxon>
        <taxon>Seadornavirus</taxon>
        <taxon>Seadornavirus liaoningense</taxon>
    </lineage>
</organism>
<dbReference type="GO" id="GO:0030422">
    <property type="term" value="P:siRNA processing"/>
    <property type="evidence" value="ECO:0007669"/>
    <property type="project" value="TreeGrafter"/>
</dbReference>
<evidence type="ECO:0000259" key="3">
    <source>
        <dbReference type="PROSITE" id="PS50137"/>
    </source>
</evidence>
<dbReference type="EMBL" id="MG725067">
    <property type="protein sequence ID" value="AVP49993.1"/>
    <property type="molecule type" value="Genomic_RNA"/>
</dbReference>
<dbReference type="InterPro" id="IPR051247">
    <property type="entry name" value="RLC_Component"/>
</dbReference>
<dbReference type="SMART" id="SM00358">
    <property type="entry name" value="DSRM"/>
    <property type="match status" value="1"/>
</dbReference>
<evidence type="ECO:0000256" key="1">
    <source>
        <dbReference type="ARBA" id="ARBA00022884"/>
    </source>
</evidence>
<dbReference type="InterPro" id="IPR026388">
    <property type="entry name" value="Seadorna_dsRNA-bnd"/>
</dbReference>
<sequence>MADKKRVNNAVGLMQEYAIKLSESAPSYEDIGFEGPPHNRSFTIVATFRDKKYEGIGPSKKVARSIAANTIIDDIAEEVANISLGDPFTRRCVFTFACELASEKIANALLTGVISQISGAVDLIKLCRSTTHDYGADLLTELWGMRKYDKSGFDTMIKHLEGWFTTAGVHLIVNEDTIMVEEMDANGNDHPRNAVDVL</sequence>
<dbReference type="GO" id="GO:0070920">
    <property type="term" value="P:regulation of regulatory ncRNA processing"/>
    <property type="evidence" value="ECO:0007669"/>
    <property type="project" value="TreeGrafter"/>
</dbReference>
<dbReference type="GO" id="GO:0035197">
    <property type="term" value="F:siRNA binding"/>
    <property type="evidence" value="ECO:0007669"/>
    <property type="project" value="TreeGrafter"/>
</dbReference>
<dbReference type="PANTHER" id="PTHR46205">
    <property type="entry name" value="LOQUACIOUS, ISOFORM B"/>
    <property type="match status" value="1"/>
</dbReference>
<dbReference type="CDD" id="cd10845">
    <property type="entry name" value="DSRM_RNAse_III_family"/>
    <property type="match status" value="1"/>
</dbReference>
<dbReference type="InterPro" id="IPR014720">
    <property type="entry name" value="dsRBD_dom"/>
</dbReference>
<dbReference type="Gene3D" id="3.30.160.20">
    <property type="match status" value="1"/>
</dbReference>
<dbReference type="Pfam" id="PF00035">
    <property type="entry name" value="dsrm"/>
    <property type="match status" value="1"/>
</dbReference>
<keyword evidence="1 2" id="KW-0694">RNA-binding</keyword>
<evidence type="ECO:0000313" key="4">
    <source>
        <dbReference type="EMBL" id="AVP49993.1"/>
    </source>
</evidence>
<dbReference type="NCBIfam" id="TIGR04238">
    <property type="entry name" value="seadorna_dsRNA"/>
    <property type="match status" value="1"/>
</dbReference>
<feature type="domain" description="DRBM" evidence="3">
    <location>
        <begin position="9"/>
        <end position="77"/>
    </location>
</feature>
<dbReference type="GO" id="GO:0016442">
    <property type="term" value="C:RISC complex"/>
    <property type="evidence" value="ECO:0007669"/>
    <property type="project" value="TreeGrafter"/>
</dbReference>
<evidence type="ECO:0000256" key="2">
    <source>
        <dbReference type="PROSITE-ProRule" id="PRU00266"/>
    </source>
</evidence>
<dbReference type="SUPFAM" id="SSF54768">
    <property type="entry name" value="dsRNA-binding domain-like"/>
    <property type="match status" value="1"/>
</dbReference>
<dbReference type="PROSITE" id="PS50137">
    <property type="entry name" value="DS_RBD"/>
    <property type="match status" value="1"/>
</dbReference>
<accession>A0A2P1N6S6</accession>
<dbReference type="GO" id="GO:0003725">
    <property type="term" value="F:double-stranded RNA binding"/>
    <property type="evidence" value="ECO:0007669"/>
    <property type="project" value="TreeGrafter"/>
</dbReference>
<dbReference type="GO" id="GO:0070578">
    <property type="term" value="C:RISC-loading complex"/>
    <property type="evidence" value="ECO:0007669"/>
    <property type="project" value="TreeGrafter"/>
</dbReference>
<reference evidence="4" key="1">
    <citation type="journal article" date="2018" name="J. Gen. Virol.">
        <title>New genotypes of Liao ning virus (LNV) in Australia exhibit an insect-specific phenotype.</title>
        <authorList>
            <person name="Prow N.A."/>
            <person name="Mah M.G."/>
            <person name="Deerain J.M."/>
            <person name="Warrilow D."/>
            <person name="Colmant A.M.G."/>
            <person name="O'Brien C.A."/>
            <person name="Harrison J.J."/>
            <person name="McLean B.J."/>
            <person name="Hewlett E.K."/>
            <person name="Piyasena T.B.H."/>
            <person name="Hall-Mendelin S."/>
            <person name="van den Hurk A.F."/>
            <person name="Watterson D."/>
            <person name="Huang B."/>
            <person name="Schulz B.L."/>
            <person name="Webb C.E."/>
            <person name="Johansen C.A."/>
            <person name="Chow W.K."/>
            <person name="Hobson-Peters J."/>
            <person name="Cazier C."/>
            <person name="Coffey L.L."/>
            <person name="Faddy H.M."/>
            <person name="Suhrbier A."/>
            <person name="Bielefeldt-Ohmann H."/>
            <person name="Hall R.A."/>
        </authorList>
    </citation>
    <scope>NUCLEOTIDE SEQUENCE</scope>
    <source>
        <strain evidence="4">LN-SW10194</strain>
    </source>
</reference>
<name>A0A2P1N6S6_9REOV</name>
<protein>
    <submittedName>
        <fullName evidence="4">VP11</fullName>
    </submittedName>
</protein>
<dbReference type="PANTHER" id="PTHR46205:SF3">
    <property type="entry name" value="LOQUACIOUS, ISOFORM B"/>
    <property type="match status" value="1"/>
</dbReference>
<proteinExistence type="predicted"/>